<dbReference type="Pfam" id="PF02799">
    <property type="entry name" value="NMT_C"/>
    <property type="match status" value="1"/>
</dbReference>
<dbReference type="EC" id="2.3.1.97" evidence="3 7"/>
<reference evidence="12 13" key="1">
    <citation type="submission" date="2015-07" db="EMBL/GenBank/DDBJ databases">
        <title>Draft Genome Sequence of Malassezia furfur CBS1878 and Malassezia pachydermatis CBS1879.</title>
        <authorList>
            <person name="Triana S."/>
            <person name="Ohm R."/>
            <person name="Gonzalez A."/>
            <person name="DeCock H."/>
            <person name="Restrepo S."/>
            <person name="Celis A."/>
        </authorList>
    </citation>
    <scope>NUCLEOTIDE SEQUENCE [LARGE SCALE GENOMIC DNA]</scope>
    <source>
        <strain evidence="12 13">CBS 1879</strain>
    </source>
</reference>
<comment type="catalytic activity">
    <reaction evidence="7">
        <text>N-terminal glycyl-[protein] + tetradecanoyl-CoA = N-tetradecanoylglycyl-[protein] + CoA + H(+)</text>
        <dbReference type="Rhea" id="RHEA:15521"/>
        <dbReference type="Rhea" id="RHEA-COMP:12666"/>
        <dbReference type="Rhea" id="RHEA-COMP:12667"/>
        <dbReference type="ChEBI" id="CHEBI:15378"/>
        <dbReference type="ChEBI" id="CHEBI:57287"/>
        <dbReference type="ChEBI" id="CHEBI:57385"/>
        <dbReference type="ChEBI" id="CHEBI:64723"/>
        <dbReference type="ChEBI" id="CHEBI:133050"/>
        <dbReference type="EC" id="2.3.1.97"/>
    </reaction>
</comment>
<evidence type="ECO:0000259" key="10">
    <source>
        <dbReference type="Pfam" id="PF01233"/>
    </source>
</evidence>
<accession>A0A0M9VMT4</accession>
<dbReference type="InterPro" id="IPR022676">
    <property type="entry name" value="NMT_N"/>
</dbReference>
<dbReference type="Gene3D" id="3.40.630.30">
    <property type="match status" value="2"/>
</dbReference>
<keyword evidence="13" id="KW-1185">Reference proteome</keyword>
<dbReference type="InterPro" id="IPR022678">
    <property type="entry name" value="NMT_CS"/>
</dbReference>
<protein>
    <recommendedName>
        <fullName evidence="4 7">Glycylpeptide N-tetradecanoyltransferase</fullName>
        <ecNumber evidence="3 7">2.3.1.97</ecNumber>
    </recommendedName>
</protein>
<comment type="subunit">
    <text evidence="2">Monomer.</text>
</comment>
<dbReference type="GO" id="GO:0005737">
    <property type="term" value="C:cytoplasm"/>
    <property type="evidence" value="ECO:0007669"/>
    <property type="project" value="TreeGrafter"/>
</dbReference>
<dbReference type="SUPFAM" id="SSF55729">
    <property type="entry name" value="Acyl-CoA N-acyltransferases (Nat)"/>
    <property type="match status" value="2"/>
</dbReference>
<evidence type="ECO:0000256" key="9">
    <source>
        <dbReference type="SAM" id="MobiDB-lite"/>
    </source>
</evidence>
<evidence type="ECO:0000256" key="6">
    <source>
        <dbReference type="ARBA" id="ARBA00023315"/>
    </source>
</evidence>
<dbReference type="AlphaFoldDB" id="A0A0M9VMT4"/>
<evidence type="ECO:0000313" key="13">
    <source>
        <dbReference type="Proteomes" id="UP000037751"/>
    </source>
</evidence>
<evidence type="ECO:0000259" key="11">
    <source>
        <dbReference type="Pfam" id="PF02799"/>
    </source>
</evidence>
<dbReference type="InterPro" id="IPR000903">
    <property type="entry name" value="NMT"/>
</dbReference>
<gene>
    <name evidence="12" type="ORF">Malapachy_2806</name>
</gene>
<dbReference type="RefSeq" id="XP_017990205.1">
    <property type="nucleotide sequence ID" value="XM_018137292.1"/>
</dbReference>
<dbReference type="PROSITE" id="PS00975">
    <property type="entry name" value="NMT_1"/>
    <property type="match status" value="1"/>
</dbReference>
<dbReference type="OrthoDB" id="60315at2759"/>
<dbReference type="GO" id="GO:0004379">
    <property type="term" value="F:glycylpeptide N-tetradecanoyltransferase activity"/>
    <property type="evidence" value="ECO:0007669"/>
    <property type="project" value="UniProtKB-EC"/>
</dbReference>
<proteinExistence type="inferred from homology"/>
<evidence type="ECO:0000256" key="7">
    <source>
        <dbReference type="RuleBase" id="RU000586"/>
    </source>
</evidence>
<sequence>MSKSNKEAASEDASDSMKNLAKLLLMLGAEDRTSKPASEHKFWKTQPVTQPGDSRSLPRGAIAPSVPPEKVRQEPLPLPSDFEWVTVDVDKDEELSEVYHLLTMHYVEDDDATMRFKYSLSFLQWALRHPGYDKSWHVGVRVKSTQKLVAFIAGIPQELRVRDEMFQVVEINFLCVHKRLRSKRLAPVLIKEVTRRCNLRGIFQAIYTAGQVLPTPMSCARYYHRTLRASKLVDIGFSAVPHGMSRAEHEARYVLPTQTSLPGLRVLQADDVPAVARLLRRYMARYDMAPRFTDAEVRHLFLSGQSEKVTWAYVVETEGRITDFFSFYSLPSSVLNHREYETLEAAYLFYYATESAFASSLPPASDEHGPSPNERAMAEGLAAWQRTTCSRLDSSEAADEEGVPTWSSEPRAVKERLQARLRALMQDMLVLANNEGFDVVNCLTVMDNAMFVTDLKFGPGDGFLNFYLFNWRVTPVAGGLGARANDQEHDPAAHDAEVPRPPSVYGSGNGVVMV</sequence>
<dbReference type="PANTHER" id="PTHR11377">
    <property type="entry name" value="N-MYRISTOYL TRANSFERASE"/>
    <property type="match status" value="1"/>
</dbReference>
<evidence type="ECO:0000256" key="3">
    <source>
        <dbReference type="ARBA" id="ARBA00012923"/>
    </source>
</evidence>
<evidence type="ECO:0000256" key="5">
    <source>
        <dbReference type="ARBA" id="ARBA00022679"/>
    </source>
</evidence>
<evidence type="ECO:0000256" key="1">
    <source>
        <dbReference type="ARBA" id="ARBA00009469"/>
    </source>
</evidence>
<dbReference type="PIRSF" id="PIRSF015892">
    <property type="entry name" value="N-myristl_transf"/>
    <property type="match status" value="1"/>
</dbReference>
<keyword evidence="6 7" id="KW-0012">Acyltransferase</keyword>
<feature type="compositionally biased region" description="Basic and acidic residues" evidence="9">
    <location>
        <begin position="32"/>
        <end position="42"/>
    </location>
</feature>
<comment type="function">
    <text evidence="7">Adds a myristoyl group to the N-terminal glycine residue of certain cellular proteins.</text>
</comment>
<dbReference type="InterPro" id="IPR022677">
    <property type="entry name" value="NMT_C"/>
</dbReference>
<dbReference type="EMBL" id="LGAV01000011">
    <property type="protein sequence ID" value="KOS12573.1"/>
    <property type="molecule type" value="Genomic_DNA"/>
</dbReference>
<dbReference type="VEuPathDB" id="FungiDB:Malapachy_2806"/>
<feature type="domain" description="Glycylpeptide N-tetradecanoyltransferase C-terminal" evidence="11">
    <location>
        <begin position="234"/>
        <end position="484"/>
    </location>
</feature>
<feature type="region of interest" description="Disordered" evidence="9">
    <location>
        <begin position="32"/>
        <end position="73"/>
    </location>
</feature>
<comment type="similarity">
    <text evidence="1 8">Belongs to the NMT family.</text>
</comment>
<dbReference type="InterPro" id="IPR016181">
    <property type="entry name" value="Acyl_CoA_acyltransferase"/>
</dbReference>
<evidence type="ECO:0000313" key="12">
    <source>
        <dbReference type="EMBL" id="KOS12573.1"/>
    </source>
</evidence>
<dbReference type="PROSITE" id="PS00976">
    <property type="entry name" value="NMT_2"/>
    <property type="match status" value="1"/>
</dbReference>
<evidence type="ECO:0000256" key="8">
    <source>
        <dbReference type="RuleBase" id="RU004178"/>
    </source>
</evidence>
<feature type="region of interest" description="Disordered" evidence="9">
    <location>
        <begin position="482"/>
        <end position="514"/>
    </location>
</feature>
<feature type="compositionally biased region" description="Basic and acidic residues" evidence="9">
    <location>
        <begin position="485"/>
        <end position="498"/>
    </location>
</feature>
<keyword evidence="5 7" id="KW-0808">Transferase</keyword>
<evidence type="ECO:0000256" key="4">
    <source>
        <dbReference type="ARBA" id="ARBA00022240"/>
    </source>
</evidence>
<dbReference type="Pfam" id="PF01233">
    <property type="entry name" value="NMT"/>
    <property type="match status" value="1"/>
</dbReference>
<dbReference type="STRING" id="77020.A0A0M9VMT4"/>
<dbReference type="Proteomes" id="UP000037751">
    <property type="component" value="Unassembled WGS sequence"/>
</dbReference>
<evidence type="ECO:0000256" key="2">
    <source>
        <dbReference type="ARBA" id="ARBA00011245"/>
    </source>
</evidence>
<organism evidence="12 13">
    <name type="scientific">Malassezia pachydermatis</name>
    <dbReference type="NCBI Taxonomy" id="77020"/>
    <lineage>
        <taxon>Eukaryota</taxon>
        <taxon>Fungi</taxon>
        <taxon>Dikarya</taxon>
        <taxon>Basidiomycota</taxon>
        <taxon>Ustilaginomycotina</taxon>
        <taxon>Malasseziomycetes</taxon>
        <taxon>Malasseziales</taxon>
        <taxon>Malasseziaceae</taxon>
        <taxon>Malassezia</taxon>
    </lineage>
</organism>
<dbReference type="GeneID" id="28729168"/>
<name>A0A0M9VMT4_9BASI</name>
<feature type="domain" description="Glycylpeptide N-tetradecanoyltransferase N-terminal" evidence="10">
    <location>
        <begin position="62"/>
        <end position="219"/>
    </location>
</feature>
<dbReference type="PANTHER" id="PTHR11377:SF5">
    <property type="entry name" value="GLYCYLPEPTIDE N-TETRADECANOYLTRANSFERASE"/>
    <property type="match status" value="1"/>
</dbReference>
<dbReference type="FunFam" id="3.40.630.30:FF:000042">
    <property type="entry name" value="Glycylpeptide N-tetradecanoyltransferase"/>
    <property type="match status" value="1"/>
</dbReference>
<comment type="caution">
    <text evidence="12">The sequence shown here is derived from an EMBL/GenBank/DDBJ whole genome shotgun (WGS) entry which is preliminary data.</text>
</comment>